<evidence type="ECO:0000313" key="1">
    <source>
        <dbReference type="EMBL" id="PKA62495.1"/>
    </source>
</evidence>
<dbReference type="CDD" id="cd22857">
    <property type="entry name" value="WDR74"/>
    <property type="match status" value="1"/>
</dbReference>
<dbReference type="Proteomes" id="UP000236161">
    <property type="component" value="Unassembled WGS sequence"/>
</dbReference>
<accession>A0A2I0B3Y4</accession>
<protein>
    <submittedName>
        <fullName evidence="1">Uncharacterized protein</fullName>
    </submittedName>
</protein>
<proteinExistence type="predicted"/>
<organism evidence="1 2">
    <name type="scientific">Apostasia shenzhenica</name>
    <dbReference type="NCBI Taxonomy" id="1088818"/>
    <lineage>
        <taxon>Eukaryota</taxon>
        <taxon>Viridiplantae</taxon>
        <taxon>Streptophyta</taxon>
        <taxon>Embryophyta</taxon>
        <taxon>Tracheophyta</taxon>
        <taxon>Spermatophyta</taxon>
        <taxon>Magnoliopsida</taxon>
        <taxon>Liliopsida</taxon>
        <taxon>Asparagales</taxon>
        <taxon>Orchidaceae</taxon>
        <taxon>Apostasioideae</taxon>
        <taxon>Apostasia</taxon>
    </lineage>
</organism>
<dbReference type="OrthoDB" id="18388at2759"/>
<reference evidence="1 2" key="1">
    <citation type="journal article" date="2017" name="Nature">
        <title>The Apostasia genome and the evolution of orchids.</title>
        <authorList>
            <person name="Zhang G.Q."/>
            <person name="Liu K.W."/>
            <person name="Li Z."/>
            <person name="Lohaus R."/>
            <person name="Hsiao Y.Y."/>
            <person name="Niu S.C."/>
            <person name="Wang J.Y."/>
            <person name="Lin Y.C."/>
            <person name="Xu Q."/>
            <person name="Chen L.J."/>
            <person name="Yoshida K."/>
            <person name="Fujiwara S."/>
            <person name="Wang Z.W."/>
            <person name="Zhang Y.Q."/>
            <person name="Mitsuda N."/>
            <person name="Wang M."/>
            <person name="Liu G.H."/>
            <person name="Pecoraro L."/>
            <person name="Huang H.X."/>
            <person name="Xiao X.J."/>
            <person name="Lin M."/>
            <person name="Wu X.Y."/>
            <person name="Wu W.L."/>
            <person name="Chen Y.Y."/>
            <person name="Chang S.B."/>
            <person name="Sakamoto S."/>
            <person name="Ohme-Takagi M."/>
            <person name="Yagi M."/>
            <person name="Zeng S.J."/>
            <person name="Shen C.Y."/>
            <person name="Yeh C.M."/>
            <person name="Luo Y.B."/>
            <person name="Tsai W.C."/>
            <person name="Van de Peer Y."/>
            <person name="Liu Z.J."/>
        </authorList>
    </citation>
    <scope>NUCLEOTIDE SEQUENCE [LARGE SCALE GENOMIC DNA]</scope>
    <source>
        <strain evidence="2">cv. Shenzhen</strain>
        <tissue evidence="1">Stem</tissue>
    </source>
</reference>
<gene>
    <name evidence="1" type="ORF">AXF42_Ash009382</name>
</gene>
<dbReference type="STRING" id="1088818.A0A2I0B3Y4"/>
<dbReference type="AlphaFoldDB" id="A0A2I0B3Y4"/>
<dbReference type="SUPFAM" id="SSF101908">
    <property type="entry name" value="Putative isomerase YbhE"/>
    <property type="match status" value="1"/>
</dbReference>
<dbReference type="InterPro" id="IPR015943">
    <property type="entry name" value="WD40/YVTN_repeat-like_dom_sf"/>
</dbReference>
<keyword evidence="2" id="KW-1185">Reference proteome</keyword>
<dbReference type="GO" id="GO:0042273">
    <property type="term" value="P:ribosomal large subunit biogenesis"/>
    <property type="evidence" value="ECO:0007669"/>
    <property type="project" value="InterPro"/>
</dbReference>
<dbReference type="GO" id="GO:0030687">
    <property type="term" value="C:preribosome, large subunit precursor"/>
    <property type="evidence" value="ECO:0007669"/>
    <property type="project" value="TreeGrafter"/>
</dbReference>
<dbReference type="Gene3D" id="2.130.10.10">
    <property type="entry name" value="YVTN repeat-like/Quinoprotein amine dehydrogenase"/>
    <property type="match status" value="1"/>
</dbReference>
<dbReference type="EMBL" id="KZ451917">
    <property type="protein sequence ID" value="PKA62495.1"/>
    <property type="molecule type" value="Genomic_DNA"/>
</dbReference>
<dbReference type="PANTHER" id="PTHR16038:SF4">
    <property type="entry name" value="WD REPEAT-CONTAINING PROTEIN 74"/>
    <property type="match status" value="1"/>
</dbReference>
<sequence length="291" mass="31256">MPRTTTVECPGCPPLRALTADVLGLVKVVEARGKDGTPKVVDTWGSPDASRCVLATSFADRQTNPLLAVARKNGVIELLNPLNGDIVAAPGLSELGLPSHSPEEDTVVGLHLFKTRIADLFSGLSVILICTEKGKACLRHVQMDASDPGCVDSLKNLVVSTAGKVTCSSVDSKENYALFGGKRIELNLWDLASCNRIWTSKQPHANSLGIFSHTCFTAATFLSKEDNRKIIAGTNNYQIRLYDISAQRRPVLSVDFRESPVKVIAEDLDGHTVYVGTGTGDLASFDMRTGS</sequence>
<dbReference type="InterPro" id="IPR037379">
    <property type="entry name" value="WDR74/Nsa1"/>
</dbReference>
<dbReference type="GO" id="GO:0005730">
    <property type="term" value="C:nucleolus"/>
    <property type="evidence" value="ECO:0007669"/>
    <property type="project" value="InterPro"/>
</dbReference>
<evidence type="ECO:0000313" key="2">
    <source>
        <dbReference type="Proteomes" id="UP000236161"/>
    </source>
</evidence>
<name>A0A2I0B3Y4_9ASPA</name>
<dbReference type="PANTHER" id="PTHR16038">
    <property type="entry name" value="NOP SEVEN ASSOCIATED PROTEIN 1"/>
    <property type="match status" value="1"/>
</dbReference>